<evidence type="ECO:0000313" key="2">
    <source>
        <dbReference type="Proteomes" id="UP000217736"/>
    </source>
</evidence>
<dbReference type="KEGG" id="mshg:MSG_01924"/>
<organism evidence="1 2">
    <name type="scientific">Mycobacterium shigaense</name>
    <dbReference type="NCBI Taxonomy" id="722731"/>
    <lineage>
        <taxon>Bacteria</taxon>
        <taxon>Bacillati</taxon>
        <taxon>Actinomycetota</taxon>
        <taxon>Actinomycetes</taxon>
        <taxon>Mycobacteriales</taxon>
        <taxon>Mycobacteriaceae</taxon>
        <taxon>Mycobacterium</taxon>
        <taxon>Mycobacterium simiae complex</taxon>
    </lineage>
</organism>
<proteinExistence type="predicted"/>
<dbReference type="OrthoDB" id="4733078at2"/>
<dbReference type="Proteomes" id="UP000217736">
    <property type="component" value="Chromosome"/>
</dbReference>
<protein>
    <submittedName>
        <fullName evidence="1">Uncharacterized protein</fullName>
    </submittedName>
</protein>
<keyword evidence="2" id="KW-1185">Reference proteome</keyword>
<reference evidence="2" key="1">
    <citation type="submission" date="2017-06" db="EMBL/GenBank/DDBJ databases">
        <title>Complete Genome Sequence of Mycobacterium shigaense.</title>
        <authorList>
            <person name="Fukano H."/>
            <person name="Yoshida M."/>
            <person name="Kazumi Y."/>
            <person name="Ogura Y."/>
            <person name="Mitarai S."/>
            <person name="Hayashi T."/>
            <person name="Hoshino Y."/>
        </authorList>
    </citation>
    <scope>NUCLEOTIDE SEQUENCE [LARGE SCALE GENOMIC DNA]</scope>
    <source>
        <strain evidence="2">UN-152</strain>
    </source>
</reference>
<name>A0A1Z4EGI3_9MYCO</name>
<dbReference type="AlphaFoldDB" id="A0A1Z4EGI3"/>
<accession>A0A1Z4EGI3</accession>
<sequence>MGDGPPLFIDADVDILARDFLHSPYSGPIYADWPLDRRLHAFLRRRRCDDGDLCNMVLDRIMAARGATAVSQGTKAGSRSAR</sequence>
<evidence type="ECO:0000313" key="1">
    <source>
        <dbReference type="EMBL" id="BAX92073.1"/>
    </source>
</evidence>
<dbReference type="EMBL" id="AP018164">
    <property type="protein sequence ID" value="BAX92073.1"/>
    <property type="molecule type" value="Genomic_DNA"/>
</dbReference>
<gene>
    <name evidence="1" type="ORF">MSG_01924</name>
</gene>